<evidence type="ECO:0000256" key="4">
    <source>
        <dbReference type="SAM" id="Phobius"/>
    </source>
</evidence>
<gene>
    <name evidence="5" type="ORF">BO87DRAFT_412889</name>
</gene>
<keyword evidence="6" id="KW-1185">Reference proteome</keyword>
<keyword evidence="4" id="KW-0472">Membrane</keyword>
<protein>
    <recommendedName>
        <fullName evidence="7">Tat pathway signal sequence</fullName>
    </recommendedName>
</protein>
<dbReference type="PANTHER" id="PTHR33365">
    <property type="entry name" value="YALI0B05434P"/>
    <property type="match status" value="1"/>
</dbReference>
<evidence type="ECO:0000313" key="5">
    <source>
        <dbReference type="EMBL" id="PYH38266.1"/>
    </source>
</evidence>
<dbReference type="Pfam" id="PF11807">
    <property type="entry name" value="UstYa"/>
    <property type="match status" value="1"/>
</dbReference>
<dbReference type="EMBL" id="KZ821448">
    <property type="protein sequence ID" value="PYH38266.1"/>
    <property type="molecule type" value="Genomic_DNA"/>
</dbReference>
<dbReference type="GeneID" id="37128988"/>
<organism evidence="5 6">
    <name type="scientific">Aspergillus neoniger (strain CBS 115656)</name>
    <dbReference type="NCBI Taxonomy" id="1448310"/>
    <lineage>
        <taxon>Eukaryota</taxon>
        <taxon>Fungi</taxon>
        <taxon>Dikarya</taxon>
        <taxon>Ascomycota</taxon>
        <taxon>Pezizomycotina</taxon>
        <taxon>Eurotiomycetes</taxon>
        <taxon>Eurotiomycetidae</taxon>
        <taxon>Eurotiales</taxon>
        <taxon>Aspergillaceae</taxon>
        <taxon>Aspergillus</taxon>
        <taxon>Aspergillus subgen. Circumdati</taxon>
    </lineage>
</organism>
<evidence type="ECO:0008006" key="7">
    <source>
        <dbReference type="Google" id="ProtNLM"/>
    </source>
</evidence>
<dbReference type="Proteomes" id="UP000247647">
    <property type="component" value="Unassembled WGS sequence"/>
</dbReference>
<keyword evidence="4" id="KW-1133">Transmembrane helix</keyword>
<accession>A0A318YUZ1</accession>
<reference evidence="5" key="1">
    <citation type="submission" date="2016-12" db="EMBL/GenBank/DDBJ databases">
        <title>The genomes of Aspergillus section Nigri reveals drivers in fungal speciation.</title>
        <authorList>
            <consortium name="DOE Joint Genome Institute"/>
            <person name="Vesth T.C."/>
            <person name="Nybo J."/>
            <person name="Theobald S."/>
            <person name="Brandl J."/>
            <person name="Frisvad J.C."/>
            <person name="Nielsen K.F."/>
            <person name="Lyhne E.K."/>
            <person name="Kogle M.E."/>
            <person name="Kuo A."/>
            <person name="Riley R."/>
            <person name="Clum A."/>
            <person name="Nolan M."/>
            <person name="Lipzen A."/>
            <person name="Salamov A."/>
            <person name="Henrissat B."/>
            <person name="Wiebenga A."/>
            <person name="De Vries R.P."/>
            <person name="Grigoriev I.V."/>
            <person name="Mortensen U.H."/>
            <person name="Andersen M.R."/>
            <person name="Baker S.E."/>
        </authorList>
    </citation>
    <scope>NUCLEOTIDE SEQUENCE [LARGE SCALE GENOMIC DNA]</scope>
    <source>
        <strain evidence="5">CBS 115656</strain>
    </source>
</reference>
<name>A0A318YUZ1_ASPNB</name>
<dbReference type="InterPro" id="IPR021765">
    <property type="entry name" value="UstYa-like"/>
</dbReference>
<feature type="region of interest" description="Disordered" evidence="3">
    <location>
        <begin position="1"/>
        <end position="32"/>
    </location>
</feature>
<evidence type="ECO:0000313" key="6">
    <source>
        <dbReference type="Proteomes" id="UP000247647"/>
    </source>
</evidence>
<feature type="transmembrane region" description="Helical" evidence="4">
    <location>
        <begin position="38"/>
        <end position="58"/>
    </location>
</feature>
<comment type="similarity">
    <text evidence="2">Belongs to the ustYa family.</text>
</comment>
<feature type="compositionally biased region" description="Basic and acidic residues" evidence="3">
    <location>
        <begin position="1"/>
        <end position="10"/>
    </location>
</feature>
<evidence type="ECO:0000256" key="3">
    <source>
        <dbReference type="SAM" id="MobiDB-lite"/>
    </source>
</evidence>
<evidence type="ECO:0000256" key="2">
    <source>
        <dbReference type="ARBA" id="ARBA00035112"/>
    </source>
</evidence>
<dbReference type="RefSeq" id="XP_025483744.1">
    <property type="nucleotide sequence ID" value="XM_025626532.1"/>
</dbReference>
<sequence>MAWKLSKVETQEGSPSEPLLVENESIQSSPRRNNVRNGAHIAILVAVSIVSFSIGYWIHAAPPWETRDACRHRRPSDIEWTSKPAVIPWSPLRLNGALYAQNKFRGEPSAQLDSEWDRFTTNGEPSPKRREKHLKVSANDRVNIAWMVETAVVLNISMDEVRQSSNDDSVETLVRLDHENGEGYMGSLELFHQLHCLNILRKWTYLDYYQHTDPFFMSTSSHRREHTDHCIDIIRQVLMCNGDMGLIMFHWVQGMAVPTPDFSTMHSCRDPEAILQWAFERQAPINHPIERIPGQQNLSSLP</sequence>
<dbReference type="OrthoDB" id="3687641at2759"/>
<proteinExistence type="inferred from homology"/>
<dbReference type="GO" id="GO:0043386">
    <property type="term" value="P:mycotoxin biosynthetic process"/>
    <property type="evidence" value="ECO:0007669"/>
    <property type="project" value="InterPro"/>
</dbReference>
<dbReference type="AlphaFoldDB" id="A0A318YUZ1"/>
<dbReference type="PANTHER" id="PTHR33365:SF4">
    <property type="entry name" value="CYCLOCHLOROTINE BIOSYNTHESIS PROTEIN O"/>
    <property type="match status" value="1"/>
</dbReference>
<comment type="pathway">
    <text evidence="1">Mycotoxin biosynthesis.</text>
</comment>
<evidence type="ECO:0000256" key="1">
    <source>
        <dbReference type="ARBA" id="ARBA00004685"/>
    </source>
</evidence>
<keyword evidence="4" id="KW-0812">Transmembrane</keyword>